<organism evidence="1 2">
    <name type="scientific">Dermacentor silvarum</name>
    <name type="common">Tick</name>
    <dbReference type="NCBI Taxonomy" id="543639"/>
    <lineage>
        <taxon>Eukaryota</taxon>
        <taxon>Metazoa</taxon>
        <taxon>Ecdysozoa</taxon>
        <taxon>Arthropoda</taxon>
        <taxon>Chelicerata</taxon>
        <taxon>Arachnida</taxon>
        <taxon>Acari</taxon>
        <taxon>Parasitiformes</taxon>
        <taxon>Ixodida</taxon>
        <taxon>Ixodoidea</taxon>
        <taxon>Ixodidae</taxon>
        <taxon>Rhipicephalinae</taxon>
        <taxon>Dermacentor</taxon>
    </lineage>
</organism>
<comment type="caution">
    <text evidence="1">The sequence shown here is derived from an EMBL/GenBank/DDBJ whole genome shotgun (WGS) entry which is preliminary data.</text>
</comment>
<dbReference type="EMBL" id="CM023472">
    <property type="protein sequence ID" value="KAH7958856.1"/>
    <property type="molecule type" value="Genomic_DNA"/>
</dbReference>
<reference evidence="1" key="1">
    <citation type="submission" date="2020-05" db="EMBL/GenBank/DDBJ databases">
        <title>Large-scale comparative analyses of tick genomes elucidate their genetic diversity and vector capacities.</title>
        <authorList>
            <person name="Jia N."/>
            <person name="Wang J."/>
            <person name="Shi W."/>
            <person name="Du L."/>
            <person name="Sun Y."/>
            <person name="Zhan W."/>
            <person name="Jiang J."/>
            <person name="Wang Q."/>
            <person name="Zhang B."/>
            <person name="Ji P."/>
            <person name="Sakyi L.B."/>
            <person name="Cui X."/>
            <person name="Yuan T."/>
            <person name="Jiang B."/>
            <person name="Yang W."/>
            <person name="Lam T.T.-Y."/>
            <person name="Chang Q."/>
            <person name="Ding S."/>
            <person name="Wang X."/>
            <person name="Zhu J."/>
            <person name="Ruan X."/>
            <person name="Zhao L."/>
            <person name="Wei J."/>
            <person name="Que T."/>
            <person name="Du C."/>
            <person name="Cheng J."/>
            <person name="Dai P."/>
            <person name="Han X."/>
            <person name="Huang E."/>
            <person name="Gao Y."/>
            <person name="Liu J."/>
            <person name="Shao H."/>
            <person name="Ye R."/>
            <person name="Li L."/>
            <person name="Wei W."/>
            <person name="Wang X."/>
            <person name="Wang C."/>
            <person name="Yang T."/>
            <person name="Huo Q."/>
            <person name="Li W."/>
            <person name="Guo W."/>
            <person name="Chen H."/>
            <person name="Zhou L."/>
            <person name="Ni X."/>
            <person name="Tian J."/>
            <person name="Zhou Y."/>
            <person name="Sheng Y."/>
            <person name="Liu T."/>
            <person name="Pan Y."/>
            <person name="Xia L."/>
            <person name="Li J."/>
            <person name="Zhao F."/>
            <person name="Cao W."/>
        </authorList>
    </citation>
    <scope>NUCLEOTIDE SEQUENCE</scope>
    <source>
        <strain evidence="1">Dsil-2018</strain>
    </source>
</reference>
<dbReference type="Proteomes" id="UP000821865">
    <property type="component" value="Chromosome 3"/>
</dbReference>
<evidence type="ECO:0000313" key="1">
    <source>
        <dbReference type="EMBL" id="KAH7958856.1"/>
    </source>
</evidence>
<protein>
    <submittedName>
        <fullName evidence="1">Uncharacterized protein</fullName>
    </submittedName>
</protein>
<keyword evidence="2" id="KW-1185">Reference proteome</keyword>
<gene>
    <name evidence="1" type="ORF">HPB49_005995</name>
</gene>
<name>A0ACB8D381_DERSI</name>
<evidence type="ECO:0000313" key="2">
    <source>
        <dbReference type="Proteomes" id="UP000821865"/>
    </source>
</evidence>
<proteinExistence type="predicted"/>
<accession>A0ACB8D381</accession>
<sequence>MGRTSRSVLIHFMAEELPPSLKIFGILYAVFNFRPKLEACVNCRQVGHRLDVCPLPNRLTCPGCGQEHPANHPCTPECVVGEDAHTTGDRASHVETSPHCHLCPSTRADFDHTFLNCPNKPKLPWRG</sequence>